<sequence length="60" mass="7016">MFRLNLIVVTVWQKTVDCLVHNHSTTQISNGITNGFFVIFVANMLSKCRFFSDRFQLFVM</sequence>
<reference evidence="1 2" key="2">
    <citation type="submission" date="2017-06" db="EMBL/GenBank/DDBJ databases">
        <title>Complete genome sequence of Vibrio sp. 2521-89, a close relative of Vibrio cholerae isolated from lake water in New Mexico, USA.</title>
        <authorList>
            <person name="Liang K."/>
            <person name="Orata F.D."/>
            <person name="Winkjer N.S."/>
            <person name="Tarr C.L."/>
            <person name="Boucher Y."/>
        </authorList>
    </citation>
    <scope>NUCLEOTIDE SEQUENCE [LARGE SCALE GENOMIC DNA]</scope>
    <source>
        <strain evidence="1 2">2521-89</strain>
    </source>
</reference>
<protein>
    <submittedName>
        <fullName evidence="1">Uncharacterized protein</fullName>
    </submittedName>
</protein>
<proteinExistence type="predicted"/>
<dbReference type="AlphaFoldDB" id="A0AAU8WA84"/>
<name>A0AAU8WA84_9VIBR</name>
<gene>
    <name evidence="1" type="ORF">CEQ48_03280</name>
</gene>
<reference evidence="2" key="1">
    <citation type="journal article" date="2017" name="Genome Announc.">
        <title>Complete Genome Sequence of Vibrio sp. Strain 2521-89, a Close Relative of Vibrio cholerae Isolated from Lake Water in New Mexico, USA.</title>
        <authorList>
            <person name="Liang K."/>
            <person name="Orata F.D."/>
            <person name="Winkjer N.S."/>
            <person name="Rowe L.A."/>
            <person name="Tarr C.L."/>
            <person name="Boucher Y."/>
        </authorList>
    </citation>
    <scope>NUCLEOTIDE SEQUENCE [LARGE SCALE GENOMIC DNA]</scope>
    <source>
        <strain evidence="2">2521-89</strain>
    </source>
</reference>
<dbReference type="Proteomes" id="UP000198371">
    <property type="component" value="Chromosome 2"/>
</dbReference>
<evidence type="ECO:0000313" key="2">
    <source>
        <dbReference type="Proteomes" id="UP000198371"/>
    </source>
</evidence>
<organism evidence="1 2">
    <name type="scientific">Vibrio tarriae</name>
    <dbReference type="NCBI Taxonomy" id="2014742"/>
    <lineage>
        <taxon>Bacteria</taxon>
        <taxon>Pseudomonadati</taxon>
        <taxon>Pseudomonadota</taxon>
        <taxon>Gammaproteobacteria</taxon>
        <taxon>Vibrionales</taxon>
        <taxon>Vibrionaceae</taxon>
        <taxon>Vibrio</taxon>
    </lineage>
</organism>
<dbReference type="KEGG" id="vti:CEQ48_03280"/>
<evidence type="ECO:0000313" key="1">
    <source>
        <dbReference type="EMBL" id="ASK53833.1"/>
    </source>
</evidence>
<keyword evidence="2" id="KW-1185">Reference proteome</keyword>
<accession>A0AAU8WA84</accession>
<dbReference type="EMBL" id="CP022352">
    <property type="protein sequence ID" value="ASK53833.1"/>
    <property type="molecule type" value="Genomic_DNA"/>
</dbReference>